<evidence type="ECO:0000313" key="6">
    <source>
        <dbReference type="Proteomes" id="UP001201163"/>
    </source>
</evidence>
<comment type="similarity">
    <text evidence="1">Belongs to the metallo-beta-lactamase superfamily.</text>
</comment>
<keyword evidence="2" id="KW-0479">Metal-binding</keyword>
<evidence type="ECO:0000256" key="2">
    <source>
        <dbReference type="ARBA" id="ARBA00022723"/>
    </source>
</evidence>
<keyword evidence="3" id="KW-0378">Hydrolase</keyword>
<organism evidence="5 6">
    <name type="scientific">Lactarius akahatsu</name>
    <dbReference type="NCBI Taxonomy" id="416441"/>
    <lineage>
        <taxon>Eukaryota</taxon>
        <taxon>Fungi</taxon>
        <taxon>Dikarya</taxon>
        <taxon>Basidiomycota</taxon>
        <taxon>Agaricomycotina</taxon>
        <taxon>Agaricomycetes</taxon>
        <taxon>Russulales</taxon>
        <taxon>Russulaceae</taxon>
        <taxon>Lactarius</taxon>
    </lineage>
</organism>
<evidence type="ECO:0000256" key="1">
    <source>
        <dbReference type="ARBA" id="ARBA00007749"/>
    </source>
</evidence>
<comment type="caution">
    <text evidence="5">The sequence shown here is derived from an EMBL/GenBank/DDBJ whole genome shotgun (WGS) entry which is preliminary data.</text>
</comment>
<dbReference type="Gene3D" id="3.60.15.10">
    <property type="entry name" value="Ribonuclease Z/Hydroxyacylglutathione hydrolase-like"/>
    <property type="match status" value="1"/>
</dbReference>
<accession>A0AAD4QE35</accession>
<dbReference type="GO" id="GO:0046872">
    <property type="term" value="F:metal ion binding"/>
    <property type="evidence" value="ECO:0007669"/>
    <property type="project" value="UniProtKB-KW"/>
</dbReference>
<dbReference type="PANTHER" id="PTHR42978:SF5">
    <property type="entry name" value="METALLO-BETA-LACTAMASE DOMAIN-CONTAINING PROTEIN"/>
    <property type="match status" value="1"/>
</dbReference>
<dbReference type="InterPro" id="IPR051013">
    <property type="entry name" value="MBL_superfamily_lactonases"/>
</dbReference>
<dbReference type="PANTHER" id="PTHR42978">
    <property type="entry name" value="QUORUM-QUENCHING LACTONASE YTNP-RELATED-RELATED"/>
    <property type="match status" value="1"/>
</dbReference>
<proteinExistence type="inferred from homology"/>
<sequence length="331" mass="35903">MSVSLSLPAYRGSTVGVSALHVGNVSVPTSLRVQKPIPGHDTIEWALYSFLIENEKAGKKVLFDLGLMKAWKEKLPDILARAHKTNSTFEVLADASEILTSASVPLASIDSIIWSHHHHEHTGDPSLFPPTTSLVVGPGFKSNPSTYPGYPTNPDGQVSETAFQGRDLLELDFTTSSALKIGGLRALDWFDDGSLYLLEAPGHAPEHIMALARTSADRFVLLAGDAAEHAGVLRPSPLRPLPDTLFPGSPRTTPFYEPREYTIPDAAAGRATFAALQAFDASAHVFVVLAHEPLFRDSGALFPAANLARWEERHGQDAVHWRFLADFQKGA</sequence>
<dbReference type="SUPFAM" id="SSF56281">
    <property type="entry name" value="Metallo-hydrolase/oxidoreductase"/>
    <property type="match status" value="1"/>
</dbReference>
<keyword evidence="4" id="KW-0862">Zinc</keyword>
<protein>
    <submittedName>
        <fullName evidence="5">Beta-lactamase-like protein</fullName>
    </submittedName>
</protein>
<evidence type="ECO:0000256" key="3">
    <source>
        <dbReference type="ARBA" id="ARBA00022801"/>
    </source>
</evidence>
<dbReference type="Proteomes" id="UP001201163">
    <property type="component" value="Unassembled WGS sequence"/>
</dbReference>
<evidence type="ECO:0000256" key="4">
    <source>
        <dbReference type="ARBA" id="ARBA00022833"/>
    </source>
</evidence>
<dbReference type="GO" id="GO:0016787">
    <property type="term" value="F:hydrolase activity"/>
    <property type="evidence" value="ECO:0007669"/>
    <property type="project" value="UniProtKB-KW"/>
</dbReference>
<gene>
    <name evidence="5" type="ORF">EDB92DRAFT_1816054</name>
</gene>
<dbReference type="CDD" id="cd07730">
    <property type="entry name" value="metallo-hydrolase-like_MBL-fold"/>
    <property type="match status" value="1"/>
</dbReference>
<keyword evidence="6" id="KW-1185">Reference proteome</keyword>
<name>A0AAD4QE35_9AGAM</name>
<dbReference type="EMBL" id="JAKELL010000023">
    <property type="protein sequence ID" value="KAH8992212.1"/>
    <property type="molecule type" value="Genomic_DNA"/>
</dbReference>
<dbReference type="InterPro" id="IPR036866">
    <property type="entry name" value="RibonucZ/Hydroxyglut_hydro"/>
</dbReference>
<evidence type="ECO:0000313" key="5">
    <source>
        <dbReference type="EMBL" id="KAH8992212.1"/>
    </source>
</evidence>
<dbReference type="AlphaFoldDB" id="A0AAD4QE35"/>
<reference evidence="5" key="1">
    <citation type="submission" date="2022-01" db="EMBL/GenBank/DDBJ databases">
        <title>Comparative genomics reveals a dynamic genome evolution in the ectomycorrhizal milk-cap (Lactarius) mushrooms.</title>
        <authorList>
            <consortium name="DOE Joint Genome Institute"/>
            <person name="Lebreton A."/>
            <person name="Tang N."/>
            <person name="Kuo A."/>
            <person name="LaButti K."/>
            <person name="Drula E."/>
            <person name="Barry K."/>
            <person name="Clum A."/>
            <person name="Lipzen A."/>
            <person name="Mousain D."/>
            <person name="Ng V."/>
            <person name="Wang R."/>
            <person name="Wang X."/>
            <person name="Dai Y."/>
            <person name="Henrissat B."/>
            <person name="Grigoriev I.V."/>
            <person name="Guerin-Laguette A."/>
            <person name="Yu F."/>
            <person name="Martin F.M."/>
        </authorList>
    </citation>
    <scope>NUCLEOTIDE SEQUENCE</scope>
    <source>
        <strain evidence="5">QP</strain>
    </source>
</reference>